<evidence type="ECO:0000259" key="7">
    <source>
        <dbReference type="Pfam" id="PF00482"/>
    </source>
</evidence>
<dbReference type="OrthoDB" id="9810662at2"/>
<evidence type="ECO:0000256" key="6">
    <source>
        <dbReference type="SAM" id="Phobius"/>
    </source>
</evidence>
<keyword evidence="9" id="KW-1185">Reference proteome</keyword>
<dbReference type="PANTHER" id="PTHR35007">
    <property type="entry name" value="INTEGRAL MEMBRANE PROTEIN-RELATED"/>
    <property type="match status" value="1"/>
</dbReference>
<feature type="domain" description="Type II secretion system protein GspF" evidence="7">
    <location>
        <begin position="141"/>
        <end position="267"/>
    </location>
</feature>
<sequence>MFYIIALSLLVVGAGGITRVYIRKRRRENIYRLLVQNSQSLVVSSSDNSTPVEKIMKKTSRLVSWTAMMDKNIVAKVLTAAAAVLILFVVDVSGVYSFSRNTLFLCVLFVVVVVILLPNLIKEMTIKKHMKRISDDLPFVIDMMAVCAQSGMTIEKALRYIADNIYEINPNIATLFDRAMLKTEVNGINAALEQLYEEVPATEVRMLCSTLQQSIKYGSSIYQVLIDLSKEMRELQLLNTEEKVASLSAKMTLPMIAFIMFPLLVIVAGPGFVGMVAVWSK</sequence>
<keyword evidence="2" id="KW-1003">Cell membrane</keyword>
<evidence type="ECO:0000256" key="4">
    <source>
        <dbReference type="ARBA" id="ARBA00022989"/>
    </source>
</evidence>
<evidence type="ECO:0000313" key="8">
    <source>
        <dbReference type="EMBL" id="ATA19271.1"/>
    </source>
</evidence>
<organism evidence="8 9">
    <name type="scientific">Gibbsiella quercinecans</name>
    <dbReference type="NCBI Taxonomy" id="929813"/>
    <lineage>
        <taxon>Bacteria</taxon>
        <taxon>Pseudomonadati</taxon>
        <taxon>Pseudomonadota</taxon>
        <taxon>Gammaproteobacteria</taxon>
        <taxon>Enterobacterales</taxon>
        <taxon>Yersiniaceae</taxon>
        <taxon>Gibbsiella</taxon>
    </lineage>
</organism>
<dbReference type="Proteomes" id="UP000217182">
    <property type="component" value="Chromosome"/>
</dbReference>
<dbReference type="InterPro" id="IPR018076">
    <property type="entry name" value="T2SS_GspF_dom"/>
</dbReference>
<feature type="transmembrane region" description="Helical" evidence="6">
    <location>
        <begin position="102"/>
        <end position="121"/>
    </location>
</feature>
<feature type="transmembrane region" description="Helical" evidence="6">
    <location>
        <begin position="6"/>
        <end position="22"/>
    </location>
</feature>
<dbReference type="KEGG" id="gqu:AWC35_07885"/>
<evidence type="ECO:0000256" key="2">
    <source>
        <dbReference type="ARBA" id="ARBA00022475"/>
    </source>
</evidence>
<dbReference type="AlphaFoldDB" id="A0A250AZJ3"/>
<proteinExistence type="predicted"/>
<feature type="transmembrane region" description="Helical" evidence="6">
    <location>
        <begin position="73"/>
        <end position="96"/>
    </location>
</feature>
<evidence type="ECO:0000256" key="1">
    <source>
        <dbReference type="ARBA" id="ARBA00004651"/>
    </source>
</evidence>
<keyword evidence="3 6" id="KW-0812">Transmembrane</keyword>
<gene>
    <name evidence="8" type="ORF">AWC35_07885</name>
</gene>
<protein>
    <recommendedName>
        <fullName evidence="7">Type II secretion system protein GspF domain-containing protein</fullName>
    </recommendedName>
</protein>
<dbReference type="GO" id="GO:0005886">
    <property type="term" value="C:plasma membrane"/>
    <property type="evidence" value="ECO:0007669"/>
    <property type="project" value="UniProtKB-SubCell"/>
</dbReference>
<feature type="transmembrane region" description="Helical" evidence="6">
    <location>
        <begin position="256"/>
        <end position="279"/>
    </location>
</feature>
<comment type="subcellular location">
    <subcellularLocation>
        <location evidence="1">Cell membrane</location>
        <topology evidence="1">Multi-pass membrane protein</topology>
    </subcellularLocation>
</comment>
<keyword evidence="5 6" id="KW-0472">Membrane</keyword>
<evidence type="ECO:0000256" key="3">
    <source>
        <dbReference type="ARBA" id="ARBA00022692"/>
    </source>
</evidence>
<keyword evidence="4 6" id="KW-1133">Transmembrane helix</keyword>
<dbReference type="Pfam" id="PF00482">
    <property type="entry name" value="T2SSF"/>
    <property type="match status" value="1"/>
</dbReference>
<dbReference type="EMBL" id="CP014136">
    <property type="protein sequence ID" value="ATA19271.1"/>
    <property type="molecule type" value="Genomic_DNA"/>
</dbReference>
<dbReference type="PANTHER" id="PTHR35007:SF2">
    <property type="entry name" value="PILUS ASSEMBLE PROTEIN"/>
    <property type="match status" value="1"/>
</dbReference>
<accession>A0A250AZJ3</accession>
<name>A0A250AZJ3_9GAMM</name>
<evidence type="ECO:0000313" key="9">
    <source>
        <dbReference type="Proteomes" id="UP000217182"/>
    </source>
</evidence>
<reference evidence="8 9" key="1">
    <citation type="submission" date="2016-01" db="EMBL/GenBank/DDBJ databases">
        <authorList>
            <person name="Oliw E.H."/>
        </authorList>
    </citation>
    <scope>NUCLEOTIDE SEQUENCE [LARGE SCALE GENOMIC DNA]</scope>
    <source>
        <strain evidence="8 9">FRB97</strain>
    </source>
</reference>
<dbReference type="RefSeq" id="WP_095845878.1">
    <property type="nucleotide sequence ID" value="NZ_CP014136.1"/>
</dbReference>
<evidence type="ECO:0000256" key="5">
    <source>
        <dbReference type="ARBA" id="ARBA00023136"/>
    </source>
</evidence>